<dbReference type="InterPro" id="IPR023214">
    <property type="entry name" value="HAD_sf"/>
</dbReference>
<proteinExistence type="predicted"/>
<gene>
    <name evidence="2" type="ORF">GRI94_02585</name>
    <name evidence="3" type="ORF">GRI94_16675</name>
</gene>
<evidence type="ECO:0000313" key="3">
    <source>
        <dbReference type="EMBL" id="MXP33464.1"/>
    </source>
</evidence>
<comment type="caution">
    <text evidence="2">The sequence shown here is derived from an EMBL/GenBank/DDBJ whole genome shotgun (WGS) entry which is preliminary data.</text>
</comment>
<sequence length="277" mass="29537">MIGSTRGGEANRAADPVSVEPGPAMASNDGSAGQEQTKGEAAELLPTSQLALAQIEGRQETAVAVATKLTALPPPTTGRATVSKDAATYAAFAAYASELAARDPLKDKLRESALLAEPGLLVARRAPCRFLGNAVMIDLDPSQGLFDPDQLASKPALASALSQLRDQDVAIFWSSGLTADRAGDVKNWLRTTGLDPVGKDQILLLRYSDDRKQTRREEAAKERCLIAMLGDERSDFDELFDYLKNPDAAIGLDAMLGKGWFLAPVQSRPDPNEGQSE</sequence>
<dbReference type="RefSeq" id="WP_160778220.1">
    <property type="nucleotide sequence ID" value="NZ_BAAAZF010000001.1"/>
</dbReference>
<name>A0A845AM62_9SPHN</name>
<dbReference type="OrthoDB" id="193314at2"/>
<accession>A0A845AM62</accession>
<evidence type="ECO:0000313" key="2">
    <source>
        <dbReference type="EMBL" id="MXP30704.1"/>
    </source>
</evidence>
<keyword evidence="4" id="KW-1185">Reference proteome</keyword>
<dbReference type="Gene3D" id="3.40.50.1000">
    <property type="entry name" value="HAD superfamily/HAD-like"/>
    <property type="match status" value="1"/>
</dbReference>
<evidence type="ECO:0000313" key="4">
    <source>
        <dbReference type="Proteomes" id="UP000446786"/>
    </source>
</evidence>
<organism evidence="2 4">
    <name type="scientific">Parerythrobacter jejuensis</name>
    <dbReference type="NCBI Taxonomy" id="795812"/>
    <lineage>
        <taxon>Bacteria</taxon>
        <taxon>Pseudomonadati</taxon>
        <taxon>Pseudomonadota</taxon>
        <taxon>Alphaproteobacteria</taxon>
        <taxon>Sphingomonadales</taxon>
        <taxon>Erythrobacteraceae</taxon>
        <taxon>Parerythrobacter</taxon>
    </lineage>
</organism>
<evidence type="ECO:0000256" key="1">
    <source>
        <dbReference type="SAM" id="MobiDB-lite"/>
    </source>
</evidence>
<dbReference type="EMBL" id="WTYE01000001">
    <property type="protein sequence ID" value="MXP33464.1"/>
    <property type="molecule type" value="Genomic_DNA"/>
</dbReference>
<protein>
    <submittedName>
        <fullName evidence="2">Uncharacterized protein</fullName>
    </submittedName>
</protein>
<dbReference type="AlphaFoldDB" id="A0A845AM62"/>
<dbReference type="EMBL" id="WTYE01000001">
    <property type="protein sequence ID" value="MXP30704.1"/>
    <property type="molecule type" value="Genomic_DNA"/>
</dbReference>
<feature type="region of interest" description="Disordered" evidence="1">
    <location>
        <begin position="1"/>
        <end position="43"/>
    </location>
</feature>
<dbReference type="Proteomes" id="UP000446786">
    <property type="component" value="Unassembled WGS sequence"/>
</dbReference>
<reference evidence="2 4" key="1">
    <citation type="submission" date="2019-12" db="EMBL/GenBank/DDBJ databases">
        <title>Genomic-based taxomic classification of the family Erythrobacteraceae.</title>
        <authorList>
            <person name="Xu L."/>
        </authorList>
    </citation>
    <scope>NUCLEOTIDE SEQUENCE [LARGE SCALE GENOMIC DNA]</scope>
    <source>
        <strain evidence="2 4">JCM 16677</strain>
    </source>
</reference>